<dbReference type="InterPro" id="IPR036291">
    <property type="entry name" value="NAD(P)-bd_dom_sf"/>
</dbReference>
<gene>
    <name evidence="4" type="ORF">FK530_02670</name>
</gene>
<dbReference type="Pfam" id="PF00106">
    <property type="entry name" value="adh_short"/>
    <property type="match status" value="1"/>
</dbReference>
<comment type="similarity">
    <text evidence="1">Belongs to the short-chain dehydrogenases/reductases (SDR) family.</text>
</comment>
<evidence type="ECO:0000313" key="5">
    <source>
        <dbReference type="Proteomes" id="UP000319375"/>
    </source>
</evidence>
<sequence>MELQSARVLITGATGGLGGALASAFAAHGAHLILSGRRADELGRLAAAVDGRAVPADLSDPAAPAALLAECGPIDVLVAAAALPASGELRDYTTEELDRAFAVNLRAPVLLAKLASEAMRERGTGGHVVFLSSLSGKSASARMSLYNATKFGLRGFALALREELRPYEIGVSSVLPGPVRDAGMFADSGVRVPRAATCTAAQVARSTVRAVERNRGEVVVAPLPLRIITTLGALAPGAAAAVSRRTGNDELMAAVSAGQRRKR</sequence>
<organism evidence="4 5">
    <name type="scientific">Tsukamurella conjunctivitidis</name>
    <dbReference type="NCBI Taxonomy" id="2592068"/>
    <lineage>
        <taxon>Bacteria</taxon>
        <taxon>Bacillati</taxon>
        <taxon>Actinomycetota</taxon>
        <taxon>Actinomycetes</taxon>
        <taxon>Mycobacteriales</taxon>
        <taxon>Tsukamurellaceae</taxon>
        <taxon>Tsukamurella</taxon>
    </lineage>
</organism>
<dbReference type="PANTHER" id="PTHR44196">
    <property type="entry name" value="DEHYDROGENASE/REDUCTASE SDR FAMILY MEMBER 7B"/>
    <property type="match status" value="1"/>
</dbReference>
<dbReference type="CDD" id="cd05233">
    <property type="entry name" value="SDR_c"/>
    <property type="match status" value="1"/>
</dbReference>
<dbReference type="EMBL" id="VIGX01000001">
    <property type="protein sequence ID" value="TWS30781.1"/>
    <property type="molecule type" value="Genomic_DNA"/>
</dbReference>
<dbReference type="Proteomes" id="UP000319375">
    <property type="component" value="Unassembled WGS sequence"/>
</dbReference>
<comment type="caution">
    <text evidence="4">The sequence shown here is derived from an EMBL/GenBank/DDBJ whole genome shotgun (WGS) entry which is preliminary data.</text>
</comment>
<dbReference type="InterPro" id="IPR057326">
    <property type="entry name" value="KR_dom"/>
</dbReference>
<dbReference type="GO" id="GO:0016020">
    <property type="term" value="C:membrane"/>
    <property type="evidence" value="ECO:0007669"/>
    <property type="project" value="TreeGrafter"/>
</dbReference>
<evidence type="ECO:0000259" key="3">
    <source>
        <dbReference type="SMART" id="SM00822"/>
    </source>
</evidence>
<dbReference type="InterPro" id="IPR002347">
    <property type="entry name" value="SDR_fam"/>
</dbReference>
<reference evidence="4 5" key="1">
    <citation type="submission" date="2019-06" db="EMBL/GenBank/DDBJ databases">
        <title>Tsukamurella conjunctivitidis sp. nov., Tsukamurella assacharolytica sp. nov. and Tsukamurella sputae sp. nov. isolated from patients with conjunctivitis, bacteraemia (lymphoma) and respiratory infection (sputum) in Hong Kong.</title>
        <authorList>
            <person name="Teng J.L.L."/>
            <person name="Lee H.H."/>
            <person name="Fong J.Y.H."/>
            <person name="Fok K.M.N."/>
            <person name="Lau S.K.P."/>
            <person name="Woo P.C.Y."/>
        </authorList>
    </citation>
    <scope>NUCLEOTIDE SEQUENCE [LARGE SCALE GENOMIC DNA]</scope>
    <source>
        <strain evidence="4 5">HKU72</strain>
    </source>
</reference>
<dbReference type="SUPFAM" id="SSF51735">
    <property type="entry name" value="NAD(P)-binding Rossmann-fold domains"/>
    <property type="match status" value="1"/>
</dbReference>
<evidence type="ECO:0000256" key="2">
    <source>
        <dbReference type="ARBA" id="ARBA00023002"/>
    </source>
</evidence>
<accession>A0A5C5S8U5</accession>
<dbReference type="PANTHER" id="PTHR44196:SF1">
    <property type="entry name" value="DEHYDROGENASE_REDUCTASE SDR FAMILY MEMBER 7B"/>
    <property type="match status" value="1"/>
</dbReference>
<dbReference type="InterPro" id="IPR020904">
    <property type="entry name" value="Sc_DH/Rdtase_CS"/>
</dbReference>
<dbReference type="PRINTS" id="PR00081">
    <property type="entry name" value="GDHRDH"/>
</dbReference>
<dbReference type="OrthoDB" id="5178125at2"/>
<dbReference type="RefSeq" id="WP_146485413.1">
    <property type="nucleotide sequence ID" value="NZ_VIGX01000001.1"/>
</dbReference>
<protein>
    <submittedName>
        <fullName evidence="4">SDR family NAD(P)-dependent oxidoreductase</fullName>
    </submittedName>
</protein>
<keyword evidence="5" id="KW-1185">Reference proteome</keyword>
<name>A0A5C5S8U5_9ACTN</name>
<feature type="domain" description="Ketoreductase" evidence="3">
    <location>
        <begin position="6"/>
        <end position="182"/>
    </location>
</feature>
<evidence type="ECO:0000313" key="4">
    <source>
        <dbReference type="EMBL" id="TWS30781.1"/>
    </source>
</evidence>
<evidence type="ECO:0000256" key="1">
    <source>
        <dbReference type="ARBA" id="ARBA00006484"/>
    </source>
</evidence>
<dbReference type="GO" id="GO:0016491">
    <property type="term" value="F:oxidoreductase activity"/>
    <property type="evidence" value="ECO:0007669"/>
    <property type="project" value="UniProtKB-KW"/>
</dbReference>
<dbReference type="AlphaFoldDB" id="A0A5C5S8U5"/>
<dbReference type="Gene3D" id="3.40.50.720">
    <property type="entry name" value="NAD(P)-binding Rossmann-like Domain"/>
    <property type="match status" value="1"/>
</dbReference>
<dbReference type="SMART" id="SM00822">
    <property type="entry name" value="PKS_KR"/>
    <property type="match status" value="1"/>
</dbReference>
<dbReference type="PROSITE" id="PS00061">
    <property type="entry name" value="ADH_SHORT"/>
    <property type="match status" value="1"/>
</dbReference>
<keyword evidence="2" id="KW-0560">Oxidoreductase</keyword>
<proteinExistence type="inferred from homology"/>